<dbReference type="Pfam" id="PF15892">
    <property type="entry name" value="BNR_4"/>
    <property type="match status" value="1"/>
</dbReference>
<evidence type="ECO:0000313" key="2">
    <source>
        <dbReference type="EMBL" id="BAX59873.1"/>
    </source>
</evidence>
<feature type="chain" id="PRO_5013027922" evidence="1">
    <location>
        <begin position="25"/>
        <end position="462"/>
    </location>
</feature>
<dbReference type="EMBL" id="AP018111">
    <property type="protein sequence ID" value="BAX59873.1"/>
    <property type="molecule type" value="Genomic_DNA"/>
</dbReference>
<organism evidence="2 3">
    <name type="scientific">Burkholderia stabilis</name>
    <dbReference type="NCBI Taxonomy" id="95485"/>
    <lineage>
        <taxon>Bacteria</taxon>
        <taxon>Pseudomonadati</taxon>
        <taxon>Pseudomonadota</taxon>
        <taxon>Betaproteobacteria</taxon>
        <taxon>Burkholderiales</taxon>
        <taxon>Burkholderiaceae</taxon>
        <taxon>Burkholderia</taxon>
        <taxon>Burkholderia cepacia complex</taxon>
    </lineage>
</organism>
<accession>A0A1Y1BJ45</accession>
<sequence>METKKVAVRLLVLLSVTASSVSWAADATDAKCVGISSDLTIDRVWGASRVKFDALEDRKFIYVSYYDADRWLSVAQINKCTGEIEKKRVASRFVGWDAHNSIVMALDKLNRLHVSGNMHASPLVYARMDAPDKLAGLEAVRSMIGADEAQATYPYFFRFMDGALGFSYRSGHSGDGEEFINRLENSDWVRWTNRPIFAPTSEKKPVNAYHTSYVRGPDGFFHVAWVWRENYFVETNFNVNYAKSRDLKAWQNSAGDVINLPITPKSAEVVDEIPEKSGLLNNIRLGFDGAGRPVISYLKFDSTGATQLFHARLENGIWKTTPATQWTYRWDPRGGGTIKGEINFSGVRMSGGHLIEQVSQPEIGAKTLVYDDKSMKVAEALSPNVWSPSPAIKKVQAPKGAVPNVQVVRFENMAANESKDSHIVSWFSLPADNRDKPRNCDSSAVPCDFTSDLILHTDRKSP</sequence>
<name>A0A1Y1BJ45_9BURK</name>
<feature type="signal peptide" evidence="1">
    <location>
        <begin position="1"/>
        <end position="24"/>
    </location>
</feature>
<reference evidence="2 3" key="1">
    <citation type="journal article" date="2017" name="Genome Announc.">
        <title>Complete Genome Sequence of Burkholderia stabilis FERMP-21014.</title>
        <authorList>
            <person name="Konishi K."/>
            <person name="Kumagai T."/>
            <person name="Sakasegawa S."/>
            <person name="Tamura T."/>
        </authorList>
    </citation>
    <scope>NUCLEOTIDE SEQUENCE [LARGE SCALE GENOMIC DNA]</scope>
    <source>
        <strain evidence="2 3">FERMP-21014</strain>
    </source>
</reference>
<gene>
    <name evidence="2" type="ORF">BSFP_027170</name>
</gene>
<keyword evidence="1" id="KW-0732">Signal</keyword>
<protein>
    <submittedName>
        <fullName evidence="2">Uncharacterized protein</fullName>
    </submittedName>
</protein>
<proteinExistence type="predicted"/>
<dbReference type="AlphaFoldDB" id="A0A1Y1BJ45"/>
<evidence type="ECO:0000313" key="3">
    <source>
        <dbReference type="Proteomes" id="UP000218432"/>
    </source>
</evidence>
<evidence type="ECO:0000256" key="1">
    <source>
        <dbReference type="SAM" id="SignalP"/>
    </source>
</evidence>
<dbReference type="RefSeq" id="WP_157776360.1">
    <property type="nucleotide sequence ID" value="NZ_AP018111.1"/>
</dbReference>
<dbReference type="Proteomes" id="UP000218432">
    <property type="component" value="Chromosome 1"/>
</dbReference>